<dbReference type="EMBL" id="FR854082">
    <property type="protein sequence ID" value="CCA83287.1"/>
    <property type="molecule type" value="Genomic_DNA"/>
</dbReference>
<sequence>MGSFVQMGVNFVTGYHKGELENAMHDAEKTVGMAQLDATRITNEANAAAQDALRGANNTLMAARVALVNFNRSANNQAKLDAAGNRVNASVVNEARLGDAHANNSLEQSLRSAEQQGAVTAAAAANGVGGTSANMLHAALASSAARMQARTDAKFQQTSLDMLMQRAGLMAGAIKSLDEGQTFAPIDVTKTIVPTVVAPMWAADYDLPPVAQAVLSTGTGGFNFNFGGNTGYQSNQGGSMFGGDSRAWNSYQSNPSQGYDLNYGFGTNSYQGTSYSSFGSGGSSTSSFFGAGNTGGGSDSGGGTSSFEL</sequence>
<dbReference type="AlphaFoldDB" id="G2ZW05"/>
<evidence type="ECO:0000313" key="1">
    <source>
        <dbReference type="EMBL" id="CCA83287.1"/>
    </source>
</evidence>
<reference evidence="1" key="2">
    <citation type="submission" date="2011-04" db="EMBL/GenBank/DDBJ databases">
        <authorList>
            <person name="Genoscope - CEA"/>
        </authorList>
    </citation>
    <scope>NUCLEOTIDE SEQUENCE</scope>
    <source>
        <strain evidence="1">R229</strain>
    </source>
</reference>
<reference evidence="1" key="1">
    <citation type="journal article" date="2011" name="PLoS ONE">
        <title>Ralstonia syzygii, the Blood Disease Bacterium and some Asian R. solanacearum strains form a single genomic species despite divergent lifestyles.</title>
        <authorList>
            <person name="Remenant B."/>
            <person name="de Cambiaire J.C."/>
            <person name="Cellier G."/>
            <person name="Jacobs J.M."/>
            <person name="Mangenot S."/>
            <person name="Barbe V."/>
            <person name="Lajus A."/>
            <person name="Vallenet D."/>
            <person name="Medigue C."/>
            <person name="Fegan M."/>
            <person name="Allen C."/>
            <person name="Prior P."/>
        </authorList>
    </citation>
    <scope>NUCLEOTIDE SEQUENCE</scope>
    <source>
        <strain evidence="1">R229</strain>
    </source>
</reference>
<protein>
    <recommendedName>
        <fullName evidence="2">Internal virion protein</fullName>
    </recommendedName>
</protein>
<accession>G2ZW05</accession>
<name>G2ZW05_9RALS</name>
<evidence type="ECO:0008006" key="2">
    <source>
        <dbReference type="Google" id="ProtNLM"/>
    </source>
</evidence>
<organism evidence="1">
    <name type="scientific">blood disease bacterium R229</name>
    <dbReference type="NCBI Taxonomy" id="741978"/>
    <lineage>
        <taxon>Bacteria</taxon>
        <taxon>Pseudomonadati</taxon>
        <taxon>Pseudomonadota</taxon>
        <taxon>Betaproteobacteria</taxon>
        <taxon>Burkholderiales</taxon>
        <taxon>Burkholderiaceae</taxon>
        <taxon>Ralstonia</taxon>
        <taxon>Ralstonia solanacearum species complex</taxon>
    </lineage>
</organism>
<gene>
    <name evidence="1" type="ORF">BDB_mp60453</name>
</gene>
<proteinExistence type="predicted"/>